<dbReference type="PROSITE" id="PS50072">
    <property type="entry name" value="CSA_PPIASE_2"/>
    <property type="match status" value="1"/>
</dbReference>
<dbReference type="Proteomes" id="UP000318081">
    <property type="component" value="Chromosome"/>
</dbReference>
<dbReference type="EC" id="5.2.1.8" evidence="1"/>
<dbReference type="InterPro" id="IPR044666">
    <property type="entry name" value="Cyclophilin_A-like"/>
</dbReference>
<evidence type="ECO:0000313" key="7">
    <source>
        <dbReference type="Proteomes" id="UP000318081"/>
    </source>
</evidence>
<evidence type="ECO:0000256" key="4">
    <source>
        <dbReference type="SAM" id="MobiDB-lite"/>
    </source>
</evidence>
<dbReference type="InterPro" id="IPR002130">
    <property type="entry name" value="Cyclophilin-type_PPIase_dom"/>
</dbReference>
<dbReference type="CDD" id="cd00317">
    <property type="entry name" value="cyclophilin"/>
    <property type="match status" value="1"/>
</dbReference>
<dbReference type="EMBL" id="CP036432">
    <property type="protein sequence ID" value="QDV88297.1"/>
    <property type="molecule type" value="Genomic_DNA"/>
</dbReference>
<accession>A0ABX5Y203</accession>
<dbReference type="InterPro" id="IPR002105">
    <property type="entry name" value="Dockerin_1_rpt"/>
</dbReference>
<dbReference type="InterPro" id="IPR029000">
    <property type="entry name" value="Cyclophilin-like_dom_sf"/>
</dbReference>
<dbReference type="SUPFAM" id="SSF52833">
    <property type="entry name" value="Thioredoxin-like"/>
    <property type="match status" value="1"/>
</dbReference>
<dbReference type="SUPFAM" id="SSF63446">
    <property type="entry name" value="Type I dockerin domain"/>
    <property type="match status" value="1"/>
</dbReference>
<dbReference type="Gene3D" id="1.10.1330.10">
    <property type="entry name" value="Dockerin domain"/>
    <property type="match status" value="1"/>
</dbReference>
<dbReference type="Gene3D" id="3.40.30.10">
    <property type="entry name" value="Glutaredoxin"/>
    <property type="match status" value="1"/>
</dbReference>
<protein>
    <recommendedName>
        <fullName evidence="1">peptidylprolyl isomerase</fullName>
        <ecNumber evidence="1">5.2.1.8</ecNumber>
    </recommendedName>
</protein>
<feature type="compositionally biased region" description="Polar residues" evidence="4">
    <location>
        <begin position="749"/>
        <end position="764"/>
    </location>
</feature>
<dbReference type="PRINTS" id="PR00153">
    <property type="entry name" value="CSAPPISMRASE"/>
</dbReference>
<evidence type="ECO:0000256" key="1">
    <source>
        <dbReference type="ARBA" id="ARBA00013194"/>
    </source>
</evidence>
<evidence type="ECO:0000313" key="6">
    <source>
        <dbReference type="EMBL" id="QDV88297.1"/>
    </source>
</evidence>
<dbReference type="Pfam" id="PF00404">
    <property type="entry name" value="Dockerin_1"/>
    <property type="match status" value="1"/>
</dbReference>
<dbReference type="SUPFAM" id="SSF50891">
    <property type="entry name" value="Cyclophilin-like"/>
    <property type="match status" value="1"/>
</dbReference>
<proteinExistence type="predicted"/>
<evidence type="ECO:0000256" key="3">
    <source>
        <dbReference type="ARBA" id="ARBA00023235"/>
    </source>
</evidence>
<feature type="compositionally biased region" description="Basic and acidic residues" evidence="4">
    <location>
        <begin position="767"/>
        <end position="777"/>
    </location>
</feature>
<organism evidence="6 7">
    <name type="scientific">Stieleria magnilauensis</name>
    <dbReference type="NCBI Taxonomy" id="2527963"/>
    <lineage>
        <taxon>Bacteria</taxon>
        <taxon>Pseudomonadati</taxon>
        <taxon>Planctomycetota</taxon>
        <taxon>Planctomycetia</taxon>
        <taxon>Pirellulales</taxon>
        <taxon>Pirellulaceae</taxon>
        <taxon>Stieleria</taxon>
    </lineage>
</organism>
<evidence type="ECO:0000259" key="5">
    <source>
        <dbReference type="PROSITE" id="PS50072"/>
    </source>
</evidence>
<keyword evidence="2" id="KW-0697">Rotamase</keyword>
<reference evidence="6 7" key="1">
    <citation type="submission" date="2019-02" db="EMBL/GenBank/DDBJ databases">
        <title>Deep-cultivation of Planctomycetes and their phenomic and genomic characterization uncovers novel biology.</title>
        <authorList>
            <person name="Wiegand S."/>
            <person name="Jogler M."/>
            <person name="Boedeker C."/>
            <person name="Pinto D."/>
            <person name="Vollmers J."/>
            <person name="Rivas-Marin E."/>
            <person name="Kohn T."/>
            <person name="Peeters S.H."/>
            <person name="Heuer A."/>
            <person name="Rast P."/>
            <person name="Oberbeckmann S."/>
            <person name="Bunk B."/>
            <person name="Jeske O."/>
            <person name="Meyerdierks A."/>
            <person name="Storesund J.E."/>
            <person name="Kallscheuer N."/>
            <person name="Luecker S."/>
            <person name="Lage O.M."/>
            <person name="Pohl T."/>
            <person name="Merkel B.J."/>
            <person name="Hornburger P."/>
            <person name="Mueller R.-W."/>
            <person name="Bruemmer F."/>
            <person name="Labrenz M."/>
            <person name="Spormann A.M."/>
            <person name="Op den Camp H."/>
            <person name="Overmann J."/>
            <person name="Amann R."/>
            <person name="Jetten M.S.M."/>
            <person name="Mascher T."/>
            <person name="Medema M.H."/>
            <person name="Devos D.P."/>
            <person name="Kaster A.-K."/>
            <person name="Ovreas L."/>
            <person name="Rohde M."/>
            <person name="Galperin M.Y."/>
            <person name="Jogler C."/>
        </authorList>
    </citation>
    <scope>NUCLEOTIDE SEQUENCE [LARGE SCALE GENOMIC DNA]</scope>
    <source>
        <strain evidence="6 7">TBK1r</strain>
    </source>
</reference>
<dbReference type="GO" id="GO:0003755">
    <property type="term" value="F:peptidyl-prolyl cis-trans isomerase activity"/>
    <property type="evidence" value="ECO:0007669"/>
    <property type="project" value="UniProtKB-EC"/>
</dbReference>
<dbReference type="CDD" id="cd02947">
    <property type="entry name" value="TRX_family"/>
    <property type="match status" value="1"/>
</dbReference>
<dbReference type="PANTHER" id="PTHR45625">
    <property type="entry name" value="PEPTIDYL-PROLYL CIS-TRANS ISOMERASE-RELATED"/>
    <property type="match status" value="1"/>
</dbReference>
<feature type="domain" description="PPIase cyclophilin-type" evidence="5">
    <location>
        <begin position="188"/>
        <end position="340"/>
    </location>
</feature>
<keyword evidence="7" id="KW-1185">Reference proteome</keyword>
<name>A0ABX5Y203_9BACT</name>
<evidence type="ECO:0000256" key="2">
    <source>
        <dbReference type="ARBA" id="ARBA00023110"/>
    </source>
</evidence>
<sequence>MRVEPLEGRRLLAAQTFTETDQPAGEVAATIQSSSDQLAPYNLVQFAKDLKAAGVVLYGAAWCPTCTQQAELFEDGAKELPFVEVTRPDRSISPLAIEKNITVFPTWEFPDGSRVIGIRSLDEISSRSGVPIPRGGSPQFEFIGDQTVSIGSPLHVPIDAYDPYGGPLTVTVSVDDPDLLEAQVVAGNRSIRIDLETYGDLVFELFEQRAPVASGRMIELAQSGFYDGIDFHRVIDNFVIQGGDPTGTGTGGSTLDDFDDDYHAELQYNRSGVLGFAKSGDDTNNSQFFITETPTRFLDFNYSIFGQLVEGEAVREAISGHAVNHSNRPTSDITIETIEVFNDLENSIVMLKPTGDATGRTHVTVTVANSFGATSSETFAVEVQQDNHNSQPFLNAIAVAESYPNDQAATIQITSTDIEGDAVAYSAEIIGGLDNAIATIDEAGQLVVMPRHGFSGTVDVVVTVRPGSSVHENSLNDRDRQRITLNFAEAFEPSTPINYITVDSIHRLHTIPTSNQYTAIIFRAVEDTTLSIHPVGTVSVDETIVVLDGEQLVISRQDEGVTSAALRAGGLYAILFDPQPVDRLFSFQSSRGSQSVSTEMLTNLFEPTDANADGQTTPRDVLAIINGIALRQSAEGEPIPTSTQFLDANGDGRITPLDALYVVNYLARQQPGEGEGMTIDQPLPASLTPASLLPQPSTVTQSPWTIRDEHPVVFGSVSQFPVRNDSAEMIDRVLSDRLDEDDDDIHKSSAASFSTPPRRQTVDTQGELEHDQRDHPTDPSGELISQLRR</sequence>
<dbReference type="PANTHER" id="PTHR45625:SF4">
    <property type="entry name" value="PEPTIDYLPROLYL ISOMERASE DOMAIN AND WD REPEAT-CONTAINING PROTEIN 1"/>
    <property type="match status" value="1"/>
</dbReference>
<dbReference type="Pfam" id="PF00160">
    <property type="entry name" value="Pro_isomerase"/>
    <property type="match status" value="1"/>
</dbReference>
<keyword evidence="3 6" id="KW-0413">Isomerase</keyword>
<dbReference type="Gene3D" id="2.40.100.10">
    <property type="entry name" value="Cyclophilin-like"/>
    <property type="match status" value="1"/>
</dbReference>
<gene>
    <name evidence="6" type="ORF">TBK1r_73290</name>
</gene>
<feature type="region of interest" description="Disordered" evidence="4">
    <location>
        <begin position="741"/>
        <end position="789"/>
    </location>
</feature>
<dbReference type="InterPro" id="IPR036439">
    <property type="entry name" value="Dockerin_dom_sf"/>
</dbReference>
<dbReference type="InterPro" id="IPR036249">
    <property type="entry name" value="Thioredoxin-like_sf"/>
</dbReference>